<dbReference type="InterPro" id="IPR052895">
    <property type="entry name" value="HetReg/Transcr_Mod"/>
</dbReference>
<evidence type="ECO:0000313" key="3">
    <source>
        <dbReference type="EMBL" id="KAK4449681.1"/>
    </source>
</evidence>
<comment type="caution">
    <text evidence="3">The sequence shown here is derived from an EMBL/GenBank/DDBJ whole genome shotgun (WGS) entry which is preliminary data.</text>
</comment>
<reference evidence="3" key="1">
    <citation type="journal article" date="2023" name="Mol. Phylogenet. Evol.">
        <title>Genome-scale phylogeny and comparative genomics of the fungal order Sordariales.</title>
        <authorList>
            <person name="Hensen N."/>
            <person name="Bonometti L."/>
            <person name="Westerberg I."/>
            <person name="Brannstrom I.O."/>
            <person name="Guillou S."/>
            <person name="Cros-Aarteil S."/>
            <person name="Calhoun S."/>
            <person name="Haridas S."/>
            <person name="Kuo A."/>
            <person name="Mondo S."/>
            <person name="Pangilinan J."/>
            <person name="Riley R."/>
            <person name="LaButti K."/>
            <person name="Andreopoulos B."/>
            <person name="Lipzen A."/>
            <person name="Chen C."/>
            <person name="Yan M."/>
            <person name="Daum C."/>
            <person name="Ng V."/>
            <person name="Clum A."/>
            <person name="Steindorff A."/>
            <person name="Ohm R.A."/>
            <person name="Martin F."/>
            <person name="Silar P."/>
            <person name="Natvig D.O."/>
            <person name="Lalanne C."/>
            <person name="Gautier V."/>
            <person name="Ament-Velasquez S.L."/>
            <person name="Kruys A."/>
            <person name="Hutchinson M.I."/>
            <person name="Powell A.J."/>
            <person name="Barry K."/>
            <person name="Miller A.N."/>
            <person name="Grigoriev I.V."/>
            <person name="Debuchy R."/>
            <person name="Gladieux P."/>
            <person name="Hiltunen Thoren M."/>
            <person name="Johannesson H."/>
        </authorList>
    </citation>
    <scope>NUCLEOTIDE SEQUENCE</scope>
    <source>
        <strain evidence="3">PSN243</strain>
    </source>
</reference>
<dbReference type="EMBL" id="MU865936">
    <property type="protein sequence ID" value="KAK4449681.1"/>
    <property type="molecule type" value="Genomic_DNA"/>
</dbReference>
<feature type="region of interest" description="Disordered" evidence="1">
    <location>
        <begin position="627"/>
        <end position="656"/>
    </location>
</feature>
<organism evidence="3 4">
    <name type="scientific">Podospora aff. communis PSN243</name>
    <dbReference type="NCBI Taxonomy" id="3040156"/>
    <lineage>
        <taxon>Eukaryota</taxon>
        <taxon>Fungi</taxon>
        <taxon>Dikarya</taxon>
        <taxon>Ascomycota</taxon>
        <taxon>Pezizomycotina</taxon>
        <taxon>Sordariomycetes</taxon>
        <taxon>Sordariomycetidae</taxon>
        <taxon>Sordariales</taxon>
        <taxon>Podosporaceae</taxon>
        <taxon>Podospora</taxon>
    </lineage>
</organism>
<dbReference type="InterPro" id="IPR010730">
    <property type="entry name" value="HET"/>
</dbReference>
<dbReference type="PANTHER" id="PTHR24148">
    <property type="entry name" value="ANKYRIN REPEAT DOMAIN-CONTAINING PROTEIN 39 HOMOLOG-RELATED"/>
    <property type="match status" value="1"/>
</dbReference>
<dbReference type="Pfam" id="PF06985">
    <property type="entry name" value="HET"/>
    <property type="match status" value="1"/>
</dbReference>
<sequence length="811" mass="91599">MIKTIKTERAGLVHVYEHCLRRPYLELTVPDDALAITKASFLTMSRGQGFRGDNDSFSWYEVALRRPGGRSDIAPLKIHYNRGGTVQQYATHLYAQTATPRIAFWLGQIRPGDVIELVPKAHFQAWLNIVFGARIEIEYQPRPAADDGLPSFGTLDISQDKSTASLVYQHLRSEDQQIRVLVVESGSADAHVHARFECGPPSETVPISIEAEGQTNRVQVGVSQTLHRAICRLRDPKEPLRTWIDALCINQDDLEERASQVSIMGSIYTRAKRVHVWLDNHVLGIDAGFRLIRDVFNFRHGICGGGNQSELLEDISHRHDDQFCFTREIYQEHQKLALWDLEAEEAGGGEGDSYFTHFCQTFFHHPWFQRVWVIQEAILSPKTILYSRTQSILWEELLAVNDIITTDEFAEGERFGIQTRHSMPSVWPSLARAYDQYQVGGQPREQAMLPILDVFLRGLGSKATDPRDKLFAVLPFGRETHVTDKIPAPLRPDYTKPLENVMADFTRWWILEYGSLDILSSIHCQQNRAWRRTLCDQDPRLTSPIANPSWTITGEGNQQLLHHNLREQFPKALLTGNKMDAETPPDRDLVRSSAPLELSLRGRKIGEIITLNHPTKEMIFPHVDTAYSTDEEDDNDNGDNGNNNKDGHENGGDQDDKITIRTVFHRMFDPTARTGVWLLQGINYRDDPISDTANRDAEDAKRLRFHVQAHHGYDTHAPKQHLYQPSSFPDLEPVESTGMPACMERCLFTLDSGLCGLCPWSAREGDIVVLLDGAKVPFLLRPVAAARTGGKEVEAGEGYLAAELLRTGGLN</sequence>
<keyword evidence="4" id="KW-1185">Reference proteome</keyword>
<evidence type="ECO:0000259" key="2">
    <source>
        <dbReference type="Pfam" id="PF06985"/>
    </source>
</evidence>
<feature type="compositionally biased region" description="Basic and acidic residues" evidence="1">
    <location>
        <begin position="645"/>
        <end position="656"/>
    </location>
</feature>
<proteinExistence type="predicted"/>
<dbReference type="Proteomes" id="UP001321760">
    <property type="component" value="Unassembled WGS sequence"/>
</dbReference>
<reference evidence="3" key="2">
    <citation type="submission" date="2023-05" db="EMBL/GenBank/DDBJ databases">
        <authorList>
            <consortium name="Lawrence Berkeley National Laboratory"/>
            <person name="Steindorff A."/>
            <person name="Hensen N."/>
            <person name="Bonometti L."/>
            <person name="Westerberg I."/>
            <person name="Brannstrom I.O."/>
            <person name="Guillou S."/>
            <person name="Cros-Aarteil S."/>
            <person name="Calhoun S."/>
            <person name="Haridas S."/>
            <person name="Kuo A."/>
            <person name="Mondo S."/>
            <person name="Pangilinan J."/>
            <person name="Riley R."/>
            <person name="Labutti K."/>
            <person name="Andreopoulos B."/>
            <person name="Lipzen A."/>
            <person name="Chen C."/>
            <person name="Yanf M."/>
            <person name="Daum C."/>
            <person name="Ng V."/>
            <person name="Clum A."/>
            <person name="Ohm R."/>
            <person name="Martin F."/>
            <person name="Silar P."/>
            <person name="Natvig D."/>
            <person name="Lalanne C."/>
            <person name="Gautier V."/>
            <person name="Ament-Velasquez S.L."/>
            <person name="Kruys A."/>
            <person name="Hutchinson M.I."/>
            <person name="Powell A.J."/>
            <person name="Barry K."/>
            <person name="Miller A.N."/>
            <person name="Grigoriev I.V."/>
            <person name="Debuchy R."/>
            <person name="Gladieux P."/>
            <person name="Thoren M.H."/>
            <person name="Johannesson H."/>
        </authorList>
    </citation>
    <scope>NUCLEOTIDE SEQUENCE</scope>
    <source>
        <strain evidence="3">PSN243</strain>
    </source>
</reference>
<gene>
    <name evidence="3" type="ORF">QBC34DRAFT_494461</name>
</gene>
<name>A0AAV9GMX2_9PEZI</name>
<dbReference type="AlphaFoldDB" id="A0AAV9GMX2"/>
<accession>A0AAV9GMX2</accession>
<dbReference type="PANTHER" id="PTHR24148:SF64">
    <property type="entry name" value="HETEROKARYON INCOMPATIBILITY DOMAIN-CONTAINING PROTEIN"/>
    <property type="match status" value="1"/>
</dbReference>
<protein>
    <submittedName>
        <fullName evidence="3">Heterokaryon incompatibility protein</fullName>
    </submittedName>
</protein>
<evidence type="ECO:0000313" key="4">
    <source>
        <dbReference type="Proteomes" id="UP001321760"/>
    </source>
</evidence>
<feature type="domain" description="Heterokaryon incompatibility" evidence="2">
    <location>
        <begin position="216"/>
        <end position="376"/>
    </location>
</feature>
<evidence type="ECO:0000256" key="1">
    <source>
        <dbReference type="SAM" id="MobiDB-lite"/>
    </source>
</evidence>